<dbReference type="Proteomes" id="UP001205843">
    <property type="component" value="Unassembled WGS sequence"/>
</dbReference>
<feature type="region of interest" description="Disordered" evidence="1">
    <location>
        <begin position="141"/>
        <end position="198"/>
    </location>
</feature>
<dbReference type="AlphaFoldDB" id="A0AAE3G368"/>
<protein>
    <submittedName>
        <fullName evidence="2">Uncharacterized protein</fullName>
    </submittedName>
</protein>
<reference evidence="2" key="1">
    <citation type="submission" date="2022-03" db="EMBL/GenBank/DDBJ databases">
        <title>Genomic Encyclopedia of Type Strains, Phase III (KMG-III): the genomes of soil and plant-associated and newly described type strains.</title>
        <authorList>
            <person name="Whitman W."/>
        </authorList>
    </citation>
    <scope>NUCLEOTIDE SEQUENCE</scope>
    <source>
        <strain evidence="2">ANL 6-2</strain>
    </source>
</reference>
<comment type="caution">
    <text evidence="2">The sequence shown here is derived from an EMBL/GenBank/DDBJ whole genome shotgun (WGS) entry which is preliminary data.</text>
</comment>
<evidence type="ECO:0000313" key="2">
    <source>
        <dbReference type="EMBL" id="MCP1674333.1"/>
    </source>
</evidence>
<sequence length="1026" mass="111069">MANEIGLSRPGDERVSRQARTQMLEPGSYWRSKVALAPIDPGHREIAAGTVLLLARIDYFEGLPHTITLAAHPLWGKAPDLPFLTDAFLDCFEPAPDGEAVRAREMASLQEEITALQQEMLRGQHDPAVMAPAIAAALRTEAAAKGASPEDGKGASPEDGKGASPEDGKGASPEDGKAPAQATLPAQAHDHAVRQVRGAAHRDLGGLLASRPDDGDLAALREAVNHQAVIARAKADWIKARTEAIAEKLATMSGFFSEQAAAALARTSDARASAESLLEGLASLDLYTGKCVHTTRLASGAAAGADEPLTLMQRKLFIDEELAAWMDVAEDFDAGSIAAFDQRLAEEPGLRDQLLPAPRCVVSCAIRRRDLDYGDPFASVARNAANARVFLLVRNGENLYRVTSESPSHEAAARLFPTHDEHARIFRGIDGSRIGLNDVRFTRANRRSASLSLHYQRFLILLCGLDHREHLFGRFYPEAEAGQFLRLDFQARYFRFVADDESDRLLGDAHPSVEEYIAGCNAGVQSGSRVFCYYPDLLTPENAPACARYVSGERSVALDVLASPARTVGLHVVSRHQGRFCIKVPVVRTRWREEGAQTTFNARVSLPEPPGAGLGAGYLGLDQASAPMLRHYIENRSARTAHTAYIRLFKHALAALEADARAEADSRACLARAAREAGLGTEAALVEHVDAAIRAWRVANRGAPLPDACALRALAPILDQVYTLSHAASLAERIETAADGAGLTVLRLAVTGKGQIALYHTLEPDPRVAALYPWRWVGRSLVRPGKRTIAFAPPTTAWLNETGDPAETTLKDYPAIDAWAQAGRAPADPRVIARLAADADDQVARFDERFAAEGIESTCFESLYRAFHSCLYNGKGRYVPSTHIRLALGLVAERGRGMRSLVLRARAEQWLMHFGSAAQRARTRNAFLGIYRDEAHAEELLDAPLQVGLWLHPLATDAPITITDQHLGLAIAQRHNALPADTLEALRARVGEAEGLLIPEALPALLTRLGEAMQAARAQHLAPGNR</sequence>
<keyword evidence="3" id="KW-1185">Reference proteome</keyword>
<organism evidence="2 3">
    <name type="scientific">Natronocella acetinitrilica</name>
    <dbReference type="NCBI Taxonomy" id="414046"/>
    <lineage>
        <taxon>Bacteria</taxon>
        <taxon>Pseudomonadati</taxon>
        <taxon>Pseudomonadota</taxon>
        <taxon>Gammaproteobacteria</taxon>
        <taxon>Chromatiales</taxon>
        <taxon>Ectothiorhodospiraceae</taxon>
        <taxon>Natronocella</taxon>
    </lineage>
</organism>
<evidence type="ECO:0000256" key="1">
    <source>
        <dbReference type="SAM" id="MobiDB-lite"/>
    </source>
</evidence>
<accession>A0AAE3G368</accession>
<evidence type="ECO:0000313" key="3">
    <source>
        <dbReference type="Proteomes" id="UP001205843"/>
    </source>
</evidence>
<name>A0AAE3G368_9GAMM</name>
<gene>
    <name evidence="2" type="ORF">J2T57_001435</name>
</gene>
<dbReference type="RefSeq" id="WP_253476269.1">
    <property type="nucleotide sequence ID" value="NZ_JALJXV010000003.1"/>
</dbReference>
<feature type="compositionally biased region" description="Basic and acidic residues" evidence="1">
    <location>
        <begin position="148"/>
        <end position="177"/>
    </location>
</feature>
<dbReference type="EMBL" id="JALJXV010000003">
    <property type="protein sequence ID" value="MCP1674333.1"/>
    <property type="molecule type" value="Genomic_DNA"/>
</dbReference>
<proteinExistence type="predicted"/>